<keyword evidence="10" id="KW-0119">Carbohydrate metabolism</keyword>
<evidence type="ECO:0000256" key="6">
    <source>
        <dbReference type="ARBA" id="ARBA00022777"/>
    </source>
</evidence>
<gene>
    <name evidence="13" type="ORF">EZJ58_1227</name>
</gene>
<evidence type="ECO:0000256" key="7">
    <source>
        <dbReference type="ARBA" id="ARBA00022833"/>
    </source>
</evidence>
<keyword evidence="9" id="KW-0460">Magnesium</keyword>
<dbReference type="FunFam" id="3.30.420.40:FF:000136">
    <property type="entry name" value="Putative fructokinase"/>
    <property type="match status" value="1"/>
</dbReference>
<evidence type="ECO:0000256" key="3">
    <source>
        <dbReference type="ARBA" id="ARBA00022679"/>
    </source>
</evidence>
<dbReference type="PANTHER" id="PTHR42742:SF3">
    <property type="entry name" value="FRUCTOKINASE"/>
    <property type="match status" value="1"/>
</dbReference>
<evidence type="ECO:0000256" key="11">
    <source>
        <dbReference type="ARBA" id="ARBA00038887"/>
    </source>
</evidence>
<dbReference type="InterPro" id="IPR000600">
    <property type="entry name" value="ROK"/>
</dbReference>
<reference evidence="13 14" key="1">
    <citation type="submission" date="2019-02" db="EMBL/GenBank/DDBJ databases">
        <title>Investigation of anaerobic lignin degradation for improved lignocellulosic biofuels.</title>
        <authorList>
            <person name="Deangelis K."/>
        </authorList>
    </citation>
    <scope>NUCLEOTIDE SEQUENCE [LARGE SCALE GENOMIC DNA]</scope>
    <source>
        <strain evidence="13 14">159R</strain>
    </source>
</reference>
<evidence type="ECO:0000256" key="12">
    <source>
        <dbReference type="ARBA" id="ARBA00048451"/>
    </source>
</evidence>
<keyword evidence="7" id="KW-0862">Zinc</keyword>
<dbReference type="GO" id="GO:0008865">
    <property type="term" value="F:fructokinase activity"/>
    <property type="evidence" value="ECO:0007669"/>
    <property type="project" value="UniProtKB-EC"/>
</dbReference>
<dbReference type="OrthoDB" id="9783435at2"/>
<dbReference type="Pfam" id="PF00480">
    <property type="entry name" value="ROK"/>
    <property type="match status" value="1"/>
</dbReference>
<evidence type="ECO:0000256" key="1">
    <source>
        <dbReference type="ARBA" id="ARBA00001946"/>
    </source>
</evidence>
<evidence type="ECO:0000313" key="13">
    <source>
        <dbReference type="EMBL" id="TCL03176.1"/>
    </source>
</evidence>
<evidence type="ECO:0000256" key="10">
    <source>
        <dbReference type="ARBA" id="ARBA00023277"/>
    </source>
</evidence>
<organism evidence="13 14">
    <name type="scientific">Sodalis ligni</name>
    <dbReference type="NCBI Taxonomy" id="2697027"/>
    <lineage>
        <taxon>Bacteria</taxon>
        <taxon>Pseudomonadati</taxon>
        <taxon>Pseudomonadota</taxon>
        <taxon>Gammaproteobacteria</taxon>
        <taxon>Enterobacterales</taxon>
        <taxon>Bruguierivoracaceae</taxon>
        <taxon>Sodalis</taxon>
    </lineage>
</organism>
<sequence length="304" mass="32760">MLGAIEAGGTKFVCAVSDGDFSSIDRIIIPTQEPADTMAGVYAFFQQYAITALGVGCFGPIDLDPGSSMYGFIRSTPKLAWRDFNILGAIRDRFNIPIAFNTDVNVAAYGELQRGAAARGINSCIYITVGTGIGGGVIIDKHIINAVNHPELGHISVKRYPTDSFAGSCPYHKDCLEGLAAGPSLAERCQGDPRHLPANHALWHMEAYYLAQAIVNYTLVLSPDKIIIGGGVMQQPRLMAMIKKSFMEQMNGYVNIKDVDNYIVSPQLKNDAAIIGGLIMAQELVGNGNCHRAPAERRSLSHDG</sequence>
<evidence type="ECO:0000256" key="8">
    <source>
        <dbReference type="ARBA" id="ARBA00022840"/>
    </source>
</evidence>
<comment type="caution">
    <text evidence="13">The sequence shown here is derived from an EMBL/GenBank/DDBJ whole genome shotgun (WGS) entry which is preliminary data.</text>
</comment>
<dbReference type="FunFam" id="3.30.420.40:FF:000153">
    <property type="entry name" value="Putative fructokinase"/>
    <property type="match status" value="1"/>
</dbReference>
<evidence type="ECO:0000256" key="2">
    <source>
        <dbReference type="ARBA" id="ARBA00006479"/>
    </source>
</evidence>
<name>A0A4R1NEU4_9GAMM</name>
<dbReference type="PANTHER" id="PTHR42742">
    <property type="entry name" value="TRANSCRIPTIONAL REPRESSOR MPRA"/>
    <property type="match status" value="1"/>
</dbReference>
<dbReference type="EMBL" id="SJOI01000001">
    <property type="protein sequence ID" value="TCL03176.1"/>
    <property type="molecule type" value="Genomic_DNA"/>
</dbReference>
<keyword evidence="8" id="KW-0067">ATP-binding</keyword>
<dbReference type="InterPro" id="IPR051804">
    <property type="entry name" value="Carb_Metab_Reg_Kinase/Isom"/>
</dbReference>
<evidence type="ECO:0000256" key="9">
    <source>
        <dbReference type="ARBA" id="ARBA00022842"/>
    </source>
</evidence>
<dbReference type="GO" id="GO:0005524">
    <property type="term" value="F:ATP binding"/>
    <property type="evidence" value="ECO:0007669"/>
    <property type="project" value="UniProtKB-KW"/>
</dbReference>
<keyword evidence="6 13" id="KW-0418">Kinase</keyword>
<keyword evidence="3" id="KW-0808">Transferase</keyword>
<comment type="cofactor">
    <cofactor evidence="1">
        <name>Mg(2+)</name>
        <dbReference type="ChEBI" id="CHEBI:18420"/>
    </cofactor>
</comment>
<comment type="catalytic activity">
    <reaction evidence="12">
        <text>D-fructose + ATP = D-fructose 6-phosphate + ADP + H(+)</text>
        <dbReference type="Rhea" id="RHEA:16125"/>
        <dbReference type="ChEBI" id="CHEBI:15378"/>
        <dbReference type="ChEBI" id="CHEBI:30616"/>
        <dbReference type="ChEBI" id="CHEBI:37721"/>
        <dbReference type="ChEBI" id="CHEBI:61527"/>
        <dbReference type="ChEBI" id="CHEBI:456216"/>
        <dbReference type="EC" id="2.7.1.4"/>
    </reaction>
</comment>
<dbReference type="GO" id="GO:0046872">
    <property type="term" value="F:metal ion binding"/>
    <property type="evidence" value="ECO:0007669"/>
    <property type="project" value="UniProtKB-KW"/>
</dbReference>
<protein>
    <recommendedName>
        <fullName evidence="11">fructokinase</fullName>
        <ecNumber evidence="11">2.7.1.4</ecNumber>
    </recommendedName>
</protein>
<proteinExistence type="inferred from homology"/>
<keyword evidence="4" id="KW-0479">Metal-binding</keyword>
<keyword evidence="5" id="KW-0547">Nucleotide-binding</keyword>
<dbReference type="CDD" id="cd24067">
    <property type="entry name" value="ASKHA_NBD_ROK_BsFRK-like"/>
    <property type="match status" value="1"/>
</dbReference>
<dbReference type="SUPFAM" id="SSF53067">
    <property type="entry name" value="Actin-like ATPase domain"/>
    <property type="match status" value="1"/>
</dbReference>
<evidence type="ECO:0000256" key="5">
    <source>
        <dbReference type="ARBA" id="ARBA00022741"/>
    </source>
</evidence>
<dbReference type="EC" id="2.7.1.4" evidence="11"/>
<comment type="similarity">
    <text evidence="2">Belongs to the ROK (NagC/XylR) family.</text>
</comment>
<dbReference type="InterPro" id="IPR043129">
    <property type="entry name" value="ATPase_NBD"/>
</dbReference>
<dbReference type="AlphaFoldDB" id="A0A4R1NEU4"/>
<keyword evidence="14" id="KW-1185">Reference proteome</keyword>
<dbReference type="Gene3D" id="3.30.420.40">
    <property type="match status" value="2"/>
</dbReference>
<evidence type="ECO:0000256" key="4">
    <source>
        <dbReference type="ARBA" id="ARBA00022723"/>
    </source>
</evidence>
<dbReference type="Proteomes" id="UP000294555">
    <property type="component" value="Unassembled WGS sequence"/>
</dbReference>
<accession>A0A4R1NEU4</accession>
<evidence type="ECO:0000313" key="14">
    <source>
        <dbReference type="Proteomes" id="UP000294555"/>
    </source>
</evidence>